<dbReference type="Proteomes" id="UP000250043">
    <property type="component" value="Unassembled WGS sequence"/>
</dbReference>
<evidence type="ECO:0000313" key="4">
    <source>
        <dbReference type="Proteomes" id="UP000250043"/>
    </source>
</evidence>
<dbReference type="GO" id="GO:0009898">
    <property type="term" value="C:cytoplasmic side of plasma membrane"/>
    <property type="evidence" value="ECO:0007669"/>
    <property type="project" value="TreeGrafter"/>
</dbReference>
<dbReference type="OrthoDB" id="10250120at2759"/>
<organism evidence="3 4">
    <name type="scientific">Obba rivulosa</name>
    <dbReference type="NCBI Taxonomy" id="1052685"/>
    <lineage>
        <taxon>Eukaryota</taxon>
        <taxon>Fungi</taxon>
        <taxon>Dikarya</taxon>
        <taxon>Basidiomycota</taxon>
        <taxon>Agaricomycotina</taxon>
        <taxon>Agaricomycetes</taxon>
        <taxon>Polyporales</taxon>
        <taxon>Gelatoporiaceae</taxon>
        <taxon>Obba</taxon>
    </lineage>
</organism>
<dbReference type="InterPro" id="IPR005024">
    <property type="entry name" value="Snf7_fam"/>
</dbReference>
<sequence>MLAHLSYAAWVTCEGKELSEYEVTLDKRKNRVTCWIPSQAGKTFTVHWRDMGSSVESATYLYLDGTVVPGHFLFGSGTAERGSMRVGEAEERPFMFATVQEDTEGTPSKKNASKHVGTIMIKIRQVRRTSPHAPNAPRVPPRSPRGRRTTGETYIGFGPIRSSHPQATNTWSIVPYDDKKPGSYVTFVFRYRPRDFLVMQGIMSRSDPEFIAASPSTPALTTASTSPSPGPTPSPKRSKPQAPTRSLYSDFSRQKHSNPTSYTSNVEWWRRTLEAIVLAGWQAQSQPSNPDRLVLHADRVTLPESFRYEGVGKPLSLATVIVSTRSEALSTSPAVCFIMTAYYSLSEFLSSSKSIYDPGWLPYRIASFVVGKPLWWALEQMSLVDSEDISSSSDRERWKKIQGDYVVLSLLERAADSVIQHQREKFSGLLADQLYNPEGFKKEFAGRALEGVVLSDLDVKVLLRYLERDKRVLVIKFVDPDGAAGNEVTPIDTGVLELKTGVERLQAAVDSLQYKIDERTQQITVALGQKRQEIALSYLRAKKQLEDVRKKRLSSLDMLQSTLLRVEESAGDIEIMRSYESSTATLRAILAHPLLQREKIDETMDAMGSANTDAQEVDDAIRLGGQMAQADANIDEAELEEELQALVRESEAEQAEKARAEHERQEEEDSHAVPCQWGSPSDSDAHTPRRLR</sequence>
<keyword evidence="4" id="KW-1185">Reference proteome</keyword>
<dbReference type="PANTHER" id="PTHR22761">
    <property type="entry name" value="CHARGED MULTIVESICULAR BODY PROTEIN"/>
    <property type="match status" value="1"/>
</dbReference>
<dbReference type="GO" id="GO:0032511">
    <property type="term" value="P:late endosome to vacuole transport via multivesicular body sorting pathway"/>
    <property type="evidence" value="ECO:0007669"/>
    <property type="project" value="TreeGrafter"/>
</dbReference>
<feature type="compositionally biased region" description="Basic and acidic residues" evidence="1">
    <location>
        <begin position="683"/>
        <end position="692"/>
    </location>
</feature>
<feature type="region of interest" description="Disordered" evidence="1">
    <location>
        <begin position="209"/>
        <end position="261"/>
    </location>
</feature>
<name>A0A8E2DN72_9APHY</name>
<evidence type="ECO:0000313" key="3">
    <source>
        <dbReference type="EMBL" id="OCH92214.1"/>
    </source>
</evidence>
<feature type="compositionally biased region" description="Basic and acidic residues" evidence="1">
    <location>
        <begin position="649"/>
        <end position="665"/>
    </location>
</feature>
<dbReference type="EMBL" id="KV722372">
    <property type="protein sequence ID" value="OCH92214.1"/>
    <property type="molecule type" value="Genomic_DNA"/>
</dbReference>
<feature type="region of interest" description="Disordered" evidence="1">
    <location>
        <begin position="649"/>
        <end position="692"/>
    </location>
</feature>
<dbReference type="Pfam" id="PF25534">
    <property type="entry name" value="DUF7918"/>
    <property type="match status" value="1"/>
</dbReference>
<dbReference type="AlphaFoldDB" id="A0A8E2DN72"/>
<dbReference type="GO" id="GO:0006900">
    <property type="term" value="P:vesicle budding from membrane"/>
    <property type="evidence" value="ECO:0007669"/>
    <property type="project" value="TreeGrafter"/>
</dbReference>
<reference evidence="3 4" key="1">
    <citation type="submission" date="2016-07" db="EMBL/GenBank/DDBJ databases">
        <title>Draft genome of the white-rot fungus Obba rivulosa 3A-2.</title>
        <authorList>
            <consortium name="DOE Joint Genome Institute"/>
            <person name="Miettinen O."/>
            <person name="Riley R."/>
            <person name="Acob R."/>
            <person name="Barry K."/>
            <person name="Cullen D."/>
            <person name="De Vries R."/>
            <person name="Hainaut M."/>
            <person name="Hatakka A."/>
            <person name="Henrissat B."/>
            <person name="Hilden K."/>
            <person name="Kuo R."/>
            <person name="Labutti K."/>
            <person name="Lipzen A."/>
            <person name="Makela M.R."/>
            <person name="Sandor L."/>
            <person name="Spatafora J.W."/>
            <person name="Grigoriev I.V."/>
            <person name="Hibbett D.S."/>
        </authorList>
    </citation>
    <scope>NUCLEOTIDE SEQUENCE [LARGE SCALE GENOMIC DNA]</scope>
    <source>
        <strain evidence="3 4">3A-2</strain>
    </source>
</reference>
<evidence type="ECO:0000256" key="1">
    <source>
        <dbReference type="SAM" id="MobiDB-lite"/>
    </source>
</evidence>
<proteinExistence type="predicted"/>
<dbReference type="PANTHER" id="PTHR22761:SF96">
    <property type="entry name" value="BCDNA.GH08385"/>
    <property type="match status" value="1"/>
</dbReference>
<dbReference type="GO" id="GO:0000815">
    <property type="term" value="C:ESCRT III complex"/>
    <property type="evidence" value="ECO:0007669"/>
    <property type="project" value="TreeGrafter"/>
</dbReference>
<evidence type="ECO:0000259" key="2">
    <source>
        <dbReference type="Pfam" id="PF25534"/>
    </source>
</evidence>
<accession>A0A8E2DN72</accession>
<protein>
    <recommendedName>
        <fullName evidence="2">DUF7918 domain-containing protein</fullName>
    </recommendedName>
</protein>
<feature type="compositionally biased region" description="Polar residues" evidence="1">
    <location>
        <begin position="241"/>
        <end position="261"/>
    </location>
</feature>
<dbReference type="GO" id="GO:0005771">
    <property type="term" value="C:multivesicular body"/>
    <property type="evidence" value="ECO:0007669"/>
    <property type="project" value="TreeGrafter"/>
</dbReference>
<gene>
    <name evidence="3" type="ORF">OBBRIDRAFT_818381</name>
</gene>
<feature type="region of interest" description="Disordered" evidence="1">
    <location>
        <begin position="128"/>
        <end position="161"/>
    </location>
</feature>
<dbReference type="InterPro" id="IPR057678">
    <property type="entry name" value="DUF7918"/>
</dbReference>
<feature type="domain" description="DUF7918" evidence="2">
    <location>
        <begin position="11"/>
        <end position="206"/>
    </location>
</feature>
<feature type="compositionally biased region" description="Low complexity" evidence="1">
    <location>
        <begin position="212"/>
        <end position="227"/>
    </location>
</feature>
<dbReference type="Pfam" id="PF03357">
    <property type="entry name" value="Snf7"/>
    <property type="match status" value="1"/>
</dbReference>